<dbReference type="EMBL" id="BOQE01000002">
    <property type="protein sequence ID" value="GIM48490.1"/>
    <property type="molecule type" value="Genomic_DNA"/>
</dbReference>
<dbReference type="Proteomes" id="UP001057291">
    <property type="component" value="Unassembled WGS sequence"/>
</dbReference>
<dbReference type="AlphaFoldDB" id="A0AAV4LLH1"/>
<comment type="caution">
    <text evidence="1">The sequence shown here is derived from an EMBL/GenBank/DDBJ whole genome shotgun (WGS) entry which is preliminary data.</text>
</comment>
<proteinExistence type="predicted"/>
<reference evidence="1" key="1">
    <citation type="journal article" date="2023" name="Int. J. Syst. Evol. Microbiol.">
        <title>Collibacillus ludicampi gen. nov., sp. nov., a new soil bacterium of the family Alicyclobacillaceae.</title>
        <authorList>
            <person name="Jojima T."/>
            <person name="Ioku Y."/>
            <person name="Fukuta Y."/>
            <person name="Shirasaka N."/>
            <person name="Matsumura Y."/>
            <person name="Mori M."/>
        </authorList>
    </citation>
    <scope>NUCLEOTIDE SEQUENCE</scope>
    <source>
        <strain evidence="1">TP075</strain>
    </source>
</reference>
<gene>
    <name evidence="1" type="ORF">DNHGIG_40390</name>
</gene>
<keyword evidence="2" id="KW-1185">Reference proteome</keyword>
<name>A0AAV4LLH1_9BACL</name>
<protein>
    <submittedName>
        <fullName evidence="1">Uncharacterized protein</fullName>
    </submittedName>
</protein>
<sequence>MKWIAKVRINGRIHTLKLLDMTECIARKQMQHLCKQLQAQGKRAKLVELLPLEDSCAREQQSPSVN</sequence>
<dbReference type="RefSeq" id="WP_282201539.1">
    <property type="nucleotide sequence ID" value="NZ_BOQE01000002.1"/>
</dbReference>
<evidence type="ECO:0000313" key="2">
    <source>
        <dbReference type="Proteomes" id="UP001057291"/>
    </source>
</evidence>
<accession>A0AAV4LLH1</accession>
<organism evidence="1 2">
    <name type="scientific">Collibacillus ludicampi</name>
    <dbReference type="NCBI Taxonomy" id="2771369"/>
    <lineage>
        <taxon>Bacteria</taxon>
        <taxon>Bacillati</taxon>
        <taxon>Bacillota</taxon>
        <taxon>Bacilli</taxon>
        <taxon>Bacillales</taxon>
        <taxon>Alicyclobacillaceae</taxon>
        <taxon>Collibacillus</taxon>
    </lineage>
</organism>
<evidence type="ECO:0000313" key="1">
    <source>
        <dbReference type="EMBL" id="GIM48490.1"/>
    </source>
</evidence>